<comment type="caution">
    <text evidence="2">The sequence shown here is derived from an EMBL/GenBank/DDBJ whole genome shotgun (WGS) entry which is preliminary data.</text>
</comment>
<sequence>MLINKKIKTILLVATILTANLCFGQTSKTKVDSTRFNKLVLENTNSFQFDGKKPIGKGWEVLEKQFSDNQFVAWGEYHNSTQLSQLSNYALEAASKFGFKNWCVETSPFVANELTRISGTKNPVDTILTLSKDKGKYGTFPFFRTKEDAEMLVTAHKYNYNIWGIDQEYQMAFSYVINKAFNAQPPKLKAKYQAVHDSLIAKWWMPKVKLLDSLKKGISQPELKAALEDIKISRTIYYEDDNFMRAALMKKNFYQYYDHTKSKNEKVFFKIGANHLAKGLNLSTRLYDIGNSVYELSQRNQTGFANVFFLNRYYLTEKGELIDDLTDPDGEYPKEFLKLYNKDLWIVVDLRPLRIRYKYDKTLSEATYQIIDKYDFIVVSPEVMK</sequence>
<dbReference type="Proteomes" id="UP001225761">
    <property type="component" value="Unassembled WGS sequence"/>
</dbReference>
<organism evidence="2 3">
    <name type="scientific">Flectobacillus rivi</name>
    <dbReference type="NCBI Taxonomy" id="2984209"/>
    <lineage>
        <taxon>Bacteria</taxon>
        <taxon>Pseudomonadati</taxon>
        <taxon>Bacteroidota</taxon>
        <taxon>Cytophagia</taxon>
        <taxon>Cytophagales</taxon>
        <taxon>Flectobacillaceae</taxon>
        <taxon>Flectobacillus</taxon>
    </lineage>
</organism>
<accession>A0ABT6YYN8</accession>
<dbReference type="RefSeq" id="WP_283380988.1">
    <property type="nucleotide sequence ID" value="NZ_JASHIE010000003.1"/>
</dbReference>
<dbReference type="EMBL" id="JASHIE010000003">
    <property type="protein sequence ID" value="MDI9873992.1"/>
    <property type="molecule type" value="Genomic_DNA"/>
</dbReference>
<evidence type="ECO:0000313" key="3">
    <source>
        <dbReference type="Proteomes" id="UP001225761"/>
    </source>
</evidence>
<protein>
    <recommendedName>
        <fullName evidence="4">Haem-binding uptake Tiki superfamily ChaN domain-containing protein</fullName>
    </recommendedName>
</protein>
<evidence type="ECO:0000313" key="2">
    <source>
        <dbReference type="EMBL" id="MDI9873992.1"/>
    </source>
</evidence>
<gene>
    <name evidence="2" type="ORF">QM481_05605</name>
</gene>
<name>A0ABT6YYN8_9BACT</name>
<evidence type="ECO:0000256" key="1">
    <source>
        <dbReference type="SAM" id="SignalP"/>
    </source>
</evidence>
<proteinExistence type="predicted"/>
<reference evidence="2 3" key="1">
    <citation type="submission" date="2023-05" db="EMBL/GenBank/DDBJ databases">
        <title>Novel species of genus Flectobacillus isolated from stream in China.</title>
        <authorList>
            <person name="Lu H."/>
        </authorList>
    </citation>
    <scope>NUCLEOTIDE SEQUENCE [LARGE SCALE GENOMIC DNA]</scope>
    <source>
        <strain evidence="2 3">LFS242W</strain>
    </source>
</reference>
<keyword evidence="1" id="KW-0732">Signal</keyword>
<keyword evidence="3" id="KW-1185">Reference proteome</keyword>
<feature type="chain" id="PRO_5045293211" description="Haem-binding uptake Tiki superfamily ChaN domain-containing protein" evidence="1">
    <location>
        <begin position="25"/>
        <end position="385"/>
    </location>
</feature>
<evidence type="ECO:0008006" key="4">
    <source>
        <dbReference type="Google" id="ProtNLM"/>
    </source>
</evidence>
<feature type="signal peptide" evidence="1">
    <location>
        <begin position="1"/>
        <end position="24"/>
    </location>
</feature>